<keyword evidence="3" id="KW-0689">Ribosomal protein</keyword>
<accession>A0A4U0WWP7</accession>
<proteinExistence type="inferred from homology"/>
<evidence type="ECO:0000256" key="4">
    <source>
        <dbReference type="ARBA" id="ARBA00023128"/>
    </source>
</evidence>
<dbReference type="Proteomes" id="UP000309340">
    <property type="component" value="Unassembled WGS sequence"/>
</dbReference>
<dbReference type="Pfam" id="PF05316">
    <property type="entry name" value="VAR1"/>
    <property type="match status" value="1"/>
</dbReference>
<evidence type="ECO:0000313" key="7">
    <source>
        <dbReference type="EMBL" id="TKA68164.1"/>
    </source>
</evidence>
<keyword evidence="8" id="KW-1185">Reference proteome</keyword>
<comment type="similarity">
    <text evidence="2">Belongs to the universal ribosomal protein uS3 family.</text>
</comment>
<organism evidence="7 8">
    <name type="scientific">Friedmanniomyces simplex</name>
    <dbReference type="NCBI Taxonomy" id="329884"/>
    <lineage>
        <taxon>Eukaryota</taxon>
        <taxon>Fungi</taxon>
        <taxon>Dikarya</taxon>
        <taxon>Ascomycota</taxon>
        <taxon>Pezizomycotina</taxon>
        <taxon>Dothideomycetes</taxon>
        <taxon>Dothideomycetidae</taxon>
        <taxon>Mycosphaerellales</taxon>
        <taxon>Teratosphaeriaceae</taxon>
        <taxon>Friedmanniomyces</taxon>
    </lineage>
</organism>
<sequence>MSAKAARGVARPAVNLLDPANQAGLQSLLTKLYRKPVELHITKIRRPHLDPSILSAYVSQRLLDRALGARRVIRDAAWKAQLPNERSVIELQQAKKQRGAMISSRTLEQSSAFGPLRNSTALILQRLKLSQVSSVRVQAAGRLSPRMTANRTQKKIARRGANGKGPGYMIRGFRKGHVGVSFQAGKRRIGAYGVSIALGHS</sequence>
<protein>
    <recommendedName>
        <fullName evidence="6">Small ribosomal subunit protein uS3m</fullName>
    </recommendedName>
</protein>
<dbReference type="GO" id="GO:0005739">
    <property type="term" value="C:mitochondrion"/>
    <property type="evidence" value="ECO:0007669"/>
    <property type="project" value="UniProtKB-SubCell"/>
</dbReference>
<dbReference type="GO" id="GO:0003735">
    <property type="term" value="F:structural constituent of ribosome"/>
    <property type="evidence" value="ECO:0007669"/>
    <property type="project" value="InterPro"/>
</dbReference>
<dbReference type="GO" id="GO:0005840">
    <property type="term" value="C:ribosome"/>
    <property type="evidence" value="ECO:0007669"/>
    <property type="project" value="UniProtKB-KW"/>
</dbReference>
<gene>
    <name evidence="7" type="ORF">B0A55_07435</name>
</gene>
<keyword evidence="4" id="KW-0496">Mitochondrion</keyword>
<evidence type="ECO:0000256" key="6">
    <source>
        <dbReference type="ARBA" id="ARBA00035157"/>
    </source>
</evidence>
<dbReference type="OrthoDB" id="4360278at2759"/>
<evidence type="ECO:0000256" key="1">
    <source>
        <dbReference type="ARBA" id="ARBA00004173"/>
    </source>
</evidence>
<dbReference type="GO" id="GO:1990904">
    <property type="term" value="C:ribonucleoprotein complex"/>
    <property type="evidence" value="ECO:0007669"/>
    <property type="project" value="UniProtKB-KW"/>
</dbReference>
<dbReference type="AlphaFoldDB" id="A0A4U0WWP7"/>
<keyword evidence="5" id="KW-0687">Ribonucleoprotein</keyword>
<dbReference type="InterPro" id="IPR007980">
    <property type="entry name" value="Ribosomal_uS3m_fun"/>
</dbReference>
<evidence type="ECO:0000256" key="5">
    <source>
        <dbReference type="ARBA" id="ARBA00023274"/>
    </source>
</evidence>
<reference evidence="7 8" key="1">
    <citation type="submission" date="2017-03" db="EMBL/GenBank/DDBJ databases">
        <title>Genomes of endolithic fungi from Antarctica.</title>
        <authorList>
            <person name="Coleine C."/>
            <person name="Masonjones S."/>
            <person name="Stajich J.E."/>
        </authorList>
    </citation>
    <scope>NUCLEOTIDE SEQUENCE [LARGE SCALE GENOMIC DNA]</scope>
    <source>
        <strain evidence="7 8">CCFEE 5184</strain>
    </source>
</reference>
<comment type="caution">
    <text evidence="7">The sequence shown here is derived from an EMBL/GenBank/DDBJ whole genome shotgun (WGS) entry which is preliminary data.</text>
</comment>
<evidence type="ECO:0000256" key="2">
    <source>
        <dbReference type="ARBA" id="ARBA00010761"/>
    </source>
</evidence>
<dbReference type="GO" id="GO:0006412">
    <property type="term" value="P:translation"/>
    <property type="evidence" value="ECO:0007669"/>
    <property type="project" value="InterPro"/>
</dbReference>
<name>A0A4U0WWP7_9PEZI</name>
<comment type="subcellular location">
    <subcellularLocation>
        <location evidence="1">Mitochondrion</location>
    </subcellularLocation>
</comment>
<dbReference type="STRING" id="329884.A0A4U0WWP7"/>
<evidence type="ECO:0000256" key="3">
    <source>
        <dbReference type="ARBA" id="ARBA00022980"/>
    </source>
</evidence>
<evidence type="ECO:0000313" key="8">
    <source>
        <dbReference type="Proteomes" id="UP000309340"/>
    </source>
</evidence>
<dbReference type="EMBL" id="NAJQ01000528">
    <property type="protein sequence ID" value="TKA68164.1"/>
    <property type="molecule type" value="Genomic_DNA"/>
</dbReference>